<proteinExistence type="predicted"/>
<keyword evidence="2" id="KW-1185">Reference proteome</keyword>
<dbReference type="Proteomes" id="UP000094849">
    <property type="component" value="Unassembled WGS sequence"/>
</dbReference>
<dbReference type="EMBL" id="LVJZ01000003">
    <property type="protein sequence ID" value="ODB98022.1"/>
    <property type="molecule type" value="Genomic_DNA"/>
</dbReference>
<sequence length="185" mass="21589">MEIIVNPYKDSGRGVDWDEQTPKIISEMNLYFSQNKETLNFSLLETDHGTSADWPTITITIGGGIGALFIIPEAHKRIRESFEEWKRIGNEITSLITWIASKYPVVAYPKELLFFDLLEWFETELGIDVNELEFISVDDEFPIPDKRYGMSIDKAYLFTLKNKKVVYQIAIQNDREIIWKHSYEI</sequence>
<comment type="caution">
    <text evidence="1">The sequence shown here is derived from an EMBL/GenBank/DDBJ whole genome shotgun (WGS) entry which is preliminary data.</text>
</comment>
<name>A0A1E2UTX6_9GAMM</name>
<gene>
    <name evidence="1" type="ORF">A3196_15400</name>
</gene>
<evidence type="ECO:0000313" key="1">
    <source>
        <dbReference type="EMBL" id="ODB98022.1"/>
    </source>
</evidence>
<dbReference type="AlphaFoldDB" id="A0A1E2UTX6"/>
<accession>A0A1E2UTX6</accession>
<organism evidence="1 2">
    <name type="scientific">Candidatus Thiodiazotropha endoloripes</name>
    <dbReference type="NCBI Taxonomy" id="1818881"/>
    <lineage>
        <taxon>Bacteria</taxon>
        <taxon>Pseudomonadati</taxon>
        <taxon>Pseudomonadota</taxon>
        <taxon>Gammaproteobacteria</taxon>
        <taxon>Chromatiales</taxon>
        <taxon>Sedimenticolaceae</taxon>
        <taxon>Candidatus Thiodiazotropha</taxon>
    </lineage>
</organism>
<protein>
    <submittedName>
        <fullName evidence="1">Uncharacterized protein</fullName>
    </submittedName>
</protein>
<reference evidence="1 2" key="1">
    <citation type="submission" date="2016-03" db="EMBL/GenBank/DDBJ databases">
        <title>Chemosynthetic sulphur-oxidizing symbionts of marine invertebrate animals are capable of nitrogen fixation.</title>
        <authorList>
            <person name="Petersen J.M."/>
            <person name="Kemper A."/>
            <person name="Gruber-Vodicka H."/>
            <person name="Cardini U."/>
            <person name="Geest Mvander."/>
            <person name="Kleiner M."/>
            <person name="Bulgheresi S."/>
            <person name="Fussmann M."/>
            <person name="Herbold C."/>
            <person name="Seah B.K.B."/>
            <person name="Antony C.Paul."/>
            <person name="Liu D."/>
            <person name="Belitz A."/>
            <person name="Weber M."/>
        </authorList>
    </citation>
    <scope>NUCLEOTIDE SEQUENCE [LARGE SCALE GENOMIC DNA]</scope>
    <source>
        <strain evidence="1">G_D</strain>
    </source>
</reference>
<evidence type="ECO:0000313" key="2">
    <source>
        <dbReference type="Proteomes" id="UP000094849"/>
    </source>
</evidence>
<dbReference type="RefSeq" id="WP_069024692.1">
    <property type="nucleotide sequence ID" value="NZ_LVJZ01000003.1"/>
</dbReference>